<comment type="similarity">
    <text evidence="2 8">Belongs to the 4-toluene sulfonate uptake permease (TSUP) (TC 2.A.102) family.</text>
</comment>
<evidence type="ECO:0000313" key="10">
    <source>
        <dbReference type="Proteomes" id="UP000000639"/>
    </source>
</evidence>
<evidence type="ECO:0000256" key="2">
    <source>
        <dbReference type="ARBA" id="ARBA00009142"/>
    </source>
</evidence>
<feature type="transmembrane region" description="Helical" evidence="8">
    <location>
        <begin position="114"/>
        <end position="133"/>
    </location>
</feature>
<feature type="transmembrane region" description="Helical" evidence="8">
    <location>
        <begin position="202"/>
        <end position="224"/>
    </location>
</feature>
<accession>A1SUT5</accession>
<dbReference type="GO" id="GO:0005886">
    <property type="term" value="C:plasma membrane"/>
    <property type="evidence" value="ECO:0007669"/>
    <property type="project" value="UniProtKB-SubCell"/>
</dbReference>
<evidence type="ECO:0000256" key="7">
    <source>
        <dbReference type="ARBA" id="ARBA00023136"/>
    </source>
</evidence>
<dbReference type="Proteomes" id="UP000000639">
    <property type="component" value="Chromosome"/>
</dbReference>
<evidence type="ECO:0000256" key="4">
    <source>
        <dbReference type="ARBA" id="ARBA00022475"/>
    </source>
</evidence>
<keyword evidence="7 8" id="KW-0472">Membrane</keyword>
<evidence type="ECO:0000256" key="3">
    <source>
        <dbReference type="ARBA" id="ARBA00022448"/>
    </source>
</evidence>
<name>A1SUT5_PSYIN</name>
<dbReference type="Pfam" id="PF01925">
    <property type="entry name" value="TauE"/>
    <property type="match status" value="1"/>
</dbReference>
<sequence>MLFLLNTKRVQSLAIELSLEIISLLFAVAILAGFIDAIAGGGGLLTIPALMWAGLPPTVALGTNKLQACGGSFFASVYFVRKGRVVLAEMKLAILCAFIGAALGTIAVQLIDIIYLEMILPFLMLAIGGYFLFSKKISEDDCHQLLTPAVFALTAALGVGLYDGFFGPGTGSFFALAFVSLSGYGLAKATAHAKVLNFSTNIASLIFFALGGKVFWTLGAIMLVGQAMGATLGSRLVVSKGTKMIKPLVVCMSVLMSVKLLSSQYLLF</sequence>
<proteinExistence type="inferred from homology"/>
<evidence type="ECO:0000256" key="5">
    <source>
        <dbReference type="ARBA" id="ARBA00022692"/>
    </source>
</evidence>
<protein>
    <recommendedName>
        <fullName evidence="8">Probable membrane transporter protein</fullName>
    </recommendedName>
</protein>
<keyword evidence="5 8" id="KW-0812">Transmembrane</keyword>
<dbReference type="PANTHER" id="PTHR30269:SF0">
    <property type="entry name" value="MEMBRANE TRANSPORTER PROTEIN YFCA-RELATED"/>
    <property type="match status" value="1"/>
</dbReference>
<gene>
    <name evidence="9" type="ordered locus">Ping_1433</name>
</gene>
<dbReference type="AlphaFoldDB" id="A1SUT5"/>
<keyword evidence="6 8" id="KW-1133">Transmembrane helix</keyword>
<dbReference type="eggNOG" id="COG0730">
    <property type="taxonomic scope" value="Bacteria"/>
</dbReference>
<feature type="transmembrane region" description="Helical" evidence="8">
    <location>
        <begin position="92"/>
        <end position="108"/>
    </location>
</feature>
<dbReference type="InterPro" id="IPR002781">
    <property type="entry name" value="TM_pro_TauE-like"/>
</dbReference>
<feature type="transmembrane region" description="Helical" evidence="8">
    <location>
        <begin position="244"/>
        <end position="262"/>
    </location>
</feature>
<dbReference type="EMBL" id="CP000510">
    <property type="protein sequence ID" value="ABM03250.1"/>
    <property type="molecule type" value="Genomic_DNA"/>
</dbReference>
<feature type="transmembrane region" description="Helical" evidence="8">
    <location>
        <begin position="21"/>
        <end position="47"/>
    </location>
</feature>
<keyword evidence="3" id="KW-0813">Transport</keyword>
<keyword evidence="10" id="KW-1185">Reference proteome</keyword>
<evidence type="ECO:0000256" key="8">
    <source>
        <dbReference type="RuleBase" id="RU363041"/>
    </source>
</evidence>
<evidence type="ECO:0000256" key="6">
    <source>
        <dbReference type="ARBA" id="ARBA00022989"/>
    </source>
</evidence>
<organism evidence="9 10">
    <name type="scientific">Psychromonas ingrahamii (strain DSM 17664 / CCUG 51855 / 37)</name>
    <dbReference type="NCBI Taxonomy" id="357804"/>
    <lineage>
        <taxon>Bacteria</taxon>
        <taxon>Pseudomonadati</taxon>
        <taxon>Pseudomonadota</taxon>
        <taxon>Gammaproteobacteria</taxon>
        <taxon>Alteromonadales</taxon>
        <taxon>Psychromonadaceae</taxon>
        <taxon>Psychromonas</taxon>
    </lineage>
</organism>
<evidence type="ECO:0000313" key="9">
    <source>
        <dbReference type="EMBL" id="ABM03250.1"/>
    </source>
</evidence>
<feature type="transmembrane region" description="Helical" evidence="8">
    <location>
        <begin position="145"/>
        <end position="165"/>
    </location>
</feature>
<dbReference type="STRING" id="357804.Ping_1433"/>
<reference evidence="9 10" key="1">
    <citation type="submission" date="2007-01" db="EMBL/GenBank/DDBJ databases">
        <title>Complete sequence of Psychromonas ingrahamii 37.</title>
        <authorList>
            <consortium name="US DOE Joint Genome Institute"/>
            <person name="Copeland A."/>
            <person name="Lucas S."/>
            <person name="Lapidus A."/>
            <person name="Barry K."/>
            <person name="Detter J.C."/>
            <person name="Glavina del Rio T."/>
            <person name="Hammon N."/>
            <person name="Israni S."/>
            <person name="Dalin E."/>
            <person name="Tice H."/>
            <person name="Pitluck S."/>
            <person name="Thompson L.S."/>
            <person name="Brettin T."/>
            <person name="Bruce D."/>
            <person name="Han C."/>
            <person name="Tapia R."/>
            <person name="Schmutz J."/>
            <person name="Larimer F."/>
            <person name="Land M."/>
            <person name="Hauser L."/>
            <person name="Kyrpides N."/>
            <person name="Ivanova N."/>
            <person name="Staley J."/>
            <person name="Richardson P."/>
        </authorList>
    </citation>
    <scope>NUCLEOTIDE SEQUENCE [LARGE SCALE GENOMIC DNA]</scope>
    <source>
        <strain evidence="9 10">37</strain>
    </source>
</reference>
<feature type="transmembrane region" description="Helical" evidence="8">
    <location>
        <begin position="59"/>
        <end position="80"/>
    </location>
</feature>
<dbReference type="PANTHER" id="PTHR30269">
    <property type="entry name" value="TRANSMEMBRANE PROTEIN YFCA"/>
    <property type="match status" value="1"/>
</dbReference>
<dbReference type="InterPro" id="IPR052017">
    <property type="entry name" value="TSUP"/>
</dbReference>
<dbReference type="HOGENOM" id="CLU_045498_2_1_6"/>
<evidence type="ECO:0000256" key="1">
    <source>
        <dbReference type="ARBA" id="ARBA00004651"/>
    </source>
</evidence>
<keyword evidence="4 8" id="KW-1003">Cell membrane</keyword>
<comment type="subcellular location">
    <subcellularLocation>
        <location evidence="1 8">Cell membrane</location>
        <topology evidence="1 8">Multi-pass membrane protein</topology>
    </subcellularLocation>
</comment>
<dbReference type="KEGG" id="pin:Ping_1433"/>